<dbReference type="NCBIfam" id="NF003641">
    <property type="entry name" value="PRK05279.1"/>
    <property type="match status" value="1"/>
</dbReference>
<dbReference type="InterPro" id="IPR016181">
    <property type="entry name" value="Acyl_CoA_acyltransferase"/>
</dbReference>
<dbReference type="InterPro" id="IPR001048">
    <property type="entry name" value="Asp/Glu/Uridylate_kinase"/>
</dbReference>
<keyword evidence="8" id="KW-0963">Cytoplasm</keyword>
<evidence type="ECO:0000313" key="11">
    <source>
        <dbReference type="EMBL" id="SMH67627.1"/>
    </source>
</evidence>
<evidence type="ECO:0000256" key="5">
    <source>
        <dbReference type="ARBA" id="ARBA00022679"/>
    </source>
</evidence>
<sequence length="437" mass="48209">MTASGFVRGFRESSPYIHRFRGQTFVLNFGGNVLADGSIRSLAHDIALLNSLGINVVLVHGAGPQIDAALLAHQLRTERVNGKRITDLAAMQILREAVGGARLAVEAALSEGQMGSPMAHAGLQVVSGNFIIAQPLGVLEGVDYQYTGQVRRVATEAIQCHLAADEIVLLSPIGVSPTGTLFNIRAEEVAVAAALALHAAKLVFFMDEDGVTDAQGQLLRQITLSELPELLTRDDIQGDLREHLHSAAIACAGTVDRVHLISRHVDGALLRELFTRDGLGTLISQDPFEHLRTATVADIPGILDLIGPMEERGVLVRRSRERLEMEADHFVVMERDGKIIGCAAMYPYPDQGMAEVACLAVDSRYRRQGRGERLLDYCQERAREQKLEQIFVLSTQTTHWFLERNFHNGTLEDLPVPRQHLYNFQRRSQVFFRSVKA</sequence>
<dbReference type="AlphaFoldDB" id="A0A060URL0"/>
<comment type="subcellular location">
    <subcellularLocation>
        <location evidence="8">Cytoplasm</location>
    </subcellularLocation>
</comment>
<dbReference type="NCBIfam" id="TIGR01890">
    <property type="entry name" value="N-Ac-Glu-synth"/>
    <property type="match status" value="1"/>
</dbReference>
<keyword evidence="6 8" id="KW-0012">Acyltransferase</keyword>
<dbReference type="InterPro" id="IPR033719">
    <property type="entry name" value="NAGS_kin"/>
</dbReference>
<dbReference type="Pfam" id="PF00696">
    <property type="entry name" value="AA_kinase"/>
    <property type="match status" value="1"/>
</dbReference>
<keyword evidence="5 8" id="KW-0808">Transferase</keyword>
<evidence type="ECO:0000256" key="2">
    <source>
        <dbReference type="ARBA" id="ARBA00009145"/>
    </source>
</evidence>
<dbReference type="PANTHER" id="PTHR30602:SF12">
    <property type="entry name" value="AMINO-ACID ACETYLTRANSFERASE NAGS1, CHLOROPLASTIC-RELATED"/>
    <property type="match status" value="1"/>
</dbReference>
<dbReference type="CDD" id="cd04237">
    <property type="entry name" value="AAK_NAGS-ABP"/>
    <property type="match status" value="1"/>
</dbReference>
<gene>
    <name evidence="8 10" type="primary">argA</name>
    <name evidence="11" type="ORF">AFERRI_50829</name>
    <name evidence="10" type="ORF">AFERRI_530162</name>
</gene>
<dbReference type="GO" id="GO:0005737">
    <property type="term" value="C:cytoplasm"/>
    <property type="evidence" value="ECO:0007669"/>
    <property type="project" value="UniProtKB-SubCell"/>
</dbReference>
<dbReference type="PIRSF" id="PIRSF000423">
    <property type="entry name" value="ArgA"/>
    <property type="match status" value="1"/>
</dbReference>
<evidence type="ECO:0000256" key="7">
    <source>
        <dbReference type="ARBA" id="ARBA00048372"/>
    </source>
</evidence>
<dbReference type="InterPro" id="IPR010167">
    <property type="entry name" value="NH2A_AcTrfase"/>
</dbReference>
<organism evidence="10">
    <name type="scientific">Acidithiobacillus ferrivorans</name>
    <dbReference type="NCBI Taxonomy" id="160808"/>
    <lineage>
        <taxon>Bacteria</taxon>
        <taxon>Pseudomonadati</taxon>
        <taxon>Pseudomonadota</taxon>
        <taxon>Acidithiobacillia</taxon>
        <taxon>Acidithiobacillales</taxon>
        <taxon>Acidithiobacillaceae</taxon>
        <taxon>Acidithiobacillus</taxon>
    </lineage>
</organism>
<dbReference type="Pfam" id="PF00583">
    <property type="entry name" value="Acetyltransf_1"/>
    <property type="match status" value="1"/>
</dbReference>
<evidence type="ECO:0000256" key="8">
    <source>
        <dbReference type="HAMAP-Rule" id="MF_01105"/>
    </source>
</evidence>
<dbReference type="Proteomes" id="UP000193925">
    <property type="component" value="Chromosome AFERRI"/>
</dbReference>
<dbReference type="CDD" id="cd04301">
    <property type="entry name" value="NAT_SF"/>
    <property type="match status" value="1"/>
</dbReference>
<evidence type="ECO:0000259" key="9">
    <source>
        <dbReference type="PROSITE" id="PS51186"/>
    </source>
</evidence>
<dbReference type="InterPro" id="IPR000182">
    <property type="entry name" value="GNAT_dom"/>
</dbReference>
<dbReference type="HAMAP" id="MF_01105">
    <property type="entry name" value="N_acetyl_glu_synth"/>
    <property type="match status" value="1"/>
</dbReference>
<dbReference type="UniPathway" id="UPA00068">
    <property type="reaction ID" value="UER00106"/>
</dbReference>
<proteinExistence type="inferred from homology"/>
<dbReference type="SUPFAM" id="SSF53633">
    <property type="entry name" value="Carbamate kinase-like"/>
    <property type="match status" value="1"/>
</dbReference>
<reference evidence="11 12" key="3">
    <citation type="submission" date="2017-03" db="EMBL/GenBank/DDBJ databases">
        <authorList>
            <person name="Regsiter A."/>
            <person name="William W."/>
        </authorList>
    </citation>
    <scope>NUCLEOTIDE SEQUENCE [LARGE SCALE GENOMIC DNA]</scope>
    <source>
        <strain evidence="11">PRJEB5721</strain>
    </source>
</reference>
<comment type="pathway">
    <text evidence="1 8">Amino-acid biosynthesis; L-arginine biosynthesis; N(2)-acetyl-L-ornithine from L-glutamate: step 1/4.</text>
</comment>
<accession>A0A060URL0</accession>
<evidence type="ECO:0000313" key="12">
    <source>
        <dbReference type="Proteomes" id="UP000193925"/>
    </source>
</evidence>
<keyword evidence="3 8" id="KW-0055">Arginine biosynthesis</keyword>
<protein>
    <recommendedName>
        <fullName evidence="8">Amino-acid acetyltransferase</fullName>
        <ecNumber evidence="8">2.3.1.1</ecNumber>
    </recommendedName>
    <alternativeName>
        <fullName evidence="8">N-acetylglutamate synthase</fullName>
        <shortName evidence="8">AGS</shortName>
        <shortName evidence="8">NAGS</shortName>
    </alternativeName>
</protein>
<evidence type="ECO:0000256" key="4">
    <source>
        <dbReference type="ARBA" id="ARBA00022605"/>
    </source>
</evidence>
<dbReference type="EMBL" id="CCCS020000049">
    <property type="protein sequence ID" value="CDQ11267.1"/>
    <property type="molecule type" value="Genomic_DNA"/>
</dbReference>
<evidence type="ECO:0000256" key="6">
    <source>
        <dbReference type="ARBA" id="ARBA00023315"/>
    </source>
</evidence>
<comment type="miscellaneous">
    <text evidence="8">In bacteria which possess the bifunctional enzyme ornithine acetyltransferase/N-acetylglutamate synthase (ArgJ), ArgA fulfills an anaplerotic role.</text>
</comment>
<dbReference type="Gene3D" id="3.40.1160.10">
    <property type="entry name" value="Acetylglutamate kinase-like"/>
    <property type="match status" value="1"/>
</dbReference>
<dbReference type="PANTHER" id="PTHR30602">
    <property type="entry name" value="AMINO-ACID ACETYLTRANSFERASE"/>
    <property type="match status" value="1"/>
</dbReference>
<comment type="catalytic activity">
    <reaction evidence="7 8">
        <text>L-glutamate + acetyl-CoA = N-acetyl-L-glutamate + CoA + H(+)</text>
        <dbReference type="Rhea" id="RHEA:24292"/>
        <dbReference type="ChEBI" id="CHEBI:15378"/>
        <dbReference type="ChEBI" id="CHEBI:29985"/>
        <dbReference type="ChEBI" id="CHEBI:44337"/>
        <dbReference type="ChEBI" id="CHEBI:57287"/>
        <dbReference type="ChEBI" id="CHEBI:57288"/>
        <dbReference type="EC" id="2.3.1.1"/>
    </reaction>
</comment>
<name>A0A060URL0_9PROT</name>
<evidence type="ECO:0000313" key="10">
    <source>
        <dbReference type="EMBL" id="CDQ11267.1"/>
    </source>
</evidence>
<dbReference type="SUPFAM" id="SSF55729">
    <property type="entry name" value="Acyl-CoA N-acyltransferases (Nat)"/>
    <property type="match status" value="1"/>
</dbReference>
<dbReference type="GO" id="GO:0004042">
    <property type="term" value="F:L-glutamate N-acetyltransferase activity"/>
    <property type="evidence" value="ECO:0007669"/>
    <property type="project" value="UniProtKB-UniRule"/>
</dbReference>
<dbReference type="GO" id="GO:0006526">
    <property type="term" value="P:L-arginine biosynthetic process"/>
    <property type="evidence" value="ECO:0007669"/>
    <property type="project" value="UniProtKB-UniRule"/>
</dbReference>
<comment type="similarity">
    <text evidence="2 8">Belongs to the acetyltransferase family. ArgA subfamily.</text>
</comment>
<dbReference type="Gene3D" id="3.40.630.30">
    <property type="match status" value="1"/>
</dbReference>
<keyword evidence="4 8" id="KW-0028">Amino-acid biosynthesis</keyword>
<dbReference type="PROSITE" id="PS51186">
    <property type="entry name" value="GNAT"/>
    <property type="match status" value="1"/>
</dbReference>
<reference evidence="10" key="1">
    <citation type="submission" date="2014-03" db="EMBL/GenBank/DDBJ databases">
        <authorList>
            <person name="Genoscope - CEA"/>
        </authorList>
    </citation>
    <scope>NUCLEOTIDE SEQUENCE [LARGE SCALE GENOMIC DNA]</scope>
    <source>
        <strain evidence="10">CF27</strain>
    </source>
</reference>
<keyword evidence="12" id="KW-1185">Reference proteome</keyword>
<dbReference type="EC" id="2.3.1.1" evidence="8"/>
<feature type="domain" description="N-acetyltransferase" evidence="9">
    <location>
        <begin position="289"/>
        <end position="428"/>
    </location>
</feature>
<dbReference type="RefSeq" id="WP_035194206.1">
    <property type="nucleotide sequence ID" value="NZ_CCCS020000049.1"/>
</dbReference>
<reference evidence="10" key="2">
    <citation type="submission" date="2014-07" db="EMBL/GenBank/DDBJ databases">
        <title>Initial genome analysis of the psychrotolerant acidophile Acidithiobacillus ferrivorans CF27: insights into iron and sulfur oxidation pathways and into biofilm formation.</title>
        <authorList>
            <person name="Talla E."/>
            <person name="Hedrich S."/>
            <person name="Mangenot S."/>
            <person name="Ji B."/>
            <person name="Johnson D.B."/>
            <person name="Barbe V."/>
            <person name="Bonnefoy V."/>
        </authorList>
    </citation>
    <scope>NUCLEOTIDE SEQUENCE [LARGE SCALE GENOMIC DNA]</scope>
    <source>
        <strain evidence="10">CF27</strain>
    </source>
</reference>
<dbReference type="EMBL" id="LT841305">
    <property type="protein sequence ID" value="SMH67627.1"/>
    <property type="molecule type" value="Genomic_DNA"/>
</dbReference>
<evidence type="ECO:0000256" key="1">
    <source>
        <dbReference type="ARBA" id="ARBA00004925"/>
    </source>
</evidence>
<dbReference type="InterPro" id="IPR036393">
    <property type="entry name" value="AceGlu_kinase-like_sf"/>
</dbReference>
<evidence type="ECO:0000256" key="3">
    <source>
        <dbReference type="ARBA" id="ARBA00022571"/>
    </source>
</evidence>